<keyword evidence="2" id="KW-1185">Reference proteome</keyword>
<accession>A0ABQ2RQN0</accession>
<dbReference type="InterPro" id="IPR025394">
    <property type="entry name" value="DUF4127"/>
</dbReference>
<comment type="caution">
    <text evidence="1">The sequence shown here is derived from an EMBL/GenBank/DDBJ whole genome shotgun (WGS) entry which is preliminary data.</text>
</comment>
<organism evidence="1 2">
    <name type="scientific">Deinococcus seoulensis</name>
    <dbReference type="NCBI Taxonomy" id="1837379"/>
    <lineage>
        <taxon>Bacteria</taxon>
        <taxon>Thermotogati</taxon>
        <taxon>Deinococcota</taxon>
        <taxon>Deinococci</taxon>
        <taxon>Deinococcales</taxon>
        <taxon>Deinococcaceae</taxon>
        <taxon>Deinococcus</taxon>
    </lineage>
</organism>
<proteinExistence type="predicted"/>
<sequence>MGRGFIVGVRSWQGVGARSWQGSCRFCSTLPGMTNARVLLIPPDTRPPTLDLPVGLGRMTGAVVDVPPARALPEFFTPGDTGALRGWLLERAAGADALIVCLETVCLGGMIPARRVTDGLDVALARLEVLREARALNPTLRIYAFGVIVRVAHDNDPHEEKAYYGQWGRELRAFSDAFDRHARHGEAHREALEAARAAVPAEVLADWVGTRERNRALHLAALDLLADGTLEHLCLTLDDTTPYGLAAFDRRMLEARADELGVWERLDVYPGADEVPCALLARALRPEVVPVWVRYSGVGGAGAELLYEDRPAGELVRAHLRAAGCVLADSPAGAAFILAVNTPGVRQAHRQPDFGTVDTPHRHLPAFVDAVRADLRAGRAVSVADIAYPNGAEARLWTLMQGLPLAQLAGFSAWNTAGNTLGSAVAFGKLAALVTDRAGHAGALLARVVDDVLYQGEVRSLLRAELGQPSPFDLGEQLHAADRRLPELMAPRVQAVWERHFAGRGLTLELGEARLAWPRLFTGVFPLTVRSAGVDDRQVAGGIVRMADAPQKNS</sequence>
<protein>
    <recommendedName>
        <fullName evidence="3">DUF4127 family protein</fullName>
    </recommendedName>
</protein>
<evidence type="ECO:0000313" key="1">
    <source>
        <dbReference type="EMBL" id="GGR50532.1"/>
    </source>
</evidence>
<dbReference type="Pfam" id="PF13552">
    <property type="entry name" value="DUF4127"/>
    <property type="match status" value="1"/>
</dbReference>
<evidence type="ECO:0000313" key="2">
    <source>
        <dbReference type="Proteomes" id="UP000634308"/>
    </source>
</evidence>
<dbReference type="Proteomes" id="UP000634308">
    <property type="component" value="Unassembled WGS sequence"/>
</dbReference>
<gene>
    <name evidence="1" type="ORF">GCM10008959_09740</name>
</gene>
<name>A0ABQ2RQN0_9DEIO</name>
<dbReference type="EMBL" id="BMQM01000004">
    <property type="protein sequence ID" value="GGR50532.1"/>
    <property type="molecule type" value="Genomic_DNA"/>
</dbReference>
<reference evidence="2" key="1">
    <citation type="journal article" date="2019" name="Int. J. Syst. Evol. Microbiol.">
        <title>The Global Catalogue of Microorganisms (GCM) 10K type strain sequencing project: providing services to taxonomists for standard genome sequencing and annotation.</title>
        <authorList>
            <consortium name="The Broad Institute Genomics Platform"/>
            <consortium name="The Broad Institute Genome Sequencing Center for Infectious Disease"/>
            <person name="Wu L."/>
            <person name="Ma J."/>
        </authorList>
    </citation>
    <scope>NUCLEOTIDE SEQUENCE [LARGE SCALE GENOMIC DNA]</scope>
    <source>
        <strain evidence="2">JCM 31404</strain>
    </source>
</reference>
<evidence type="ECO:0008006" key="3">
    <source>
        <dbReference type="Google" id="ProtNLM"/>
    </source>
</evidence>